<dbReference type="EnsemblPlants" id="OB07G31650.1">
    <property type="protein sequence ID" value="OB07G31650.1"/>
    <property type="gene ID" value="OB07G31650"/>
</dbReference>
<sequence>MEDGSPSETLAIMSTVITIGLVVIIMATLSLTRYARIFSALMAFWAWGLIRVKRLNFWLQRTGRLDQMFSLMQIQLNEIAQSVMVLLILLFYMRPDRANLQDVRSVPFFLVGVVMAGYGMGVFFAADTPATLFFHGDLGVYFIAIGLAVVIAGGAYAQTAGASLLVYISALVVGTCISGDWEE</sequence>
<proteinExistence type="predicted"/>
<organism evidence="2">
    <name type="scientific">Oryza brachyantha</name>
    <name type="common">malo sina</name>
    <dbReference type="NCBI Taxonomy" id="4533"/>
    <lineage>
        <taxon>Eukaryota</taxon>
        <taxon>Viridiplantae</taxon>
        <taxon>Streptophyta</taxon>
        <taxon>Embryophyta</taxon>
        <taxon>Tracheophyta</taxon>
        <taxon>Spermatophyta</taxon>
        <taxon>Magnoliopsida</taxon>
        <taxon>Liliopsida</taxon>
        <taxon>Poales</taxon>
        <taxon>Poaceae</taxon>
        <taxon>BOP clade</taxon>
        <taxon>Oryzoideae</taxon>
        <taxon>Oryzeae</taxon>
        <taxon>Oryzinae</taxon>
        <taxon>Oryza</taxon>
    </lineage>
</organism>
<reference evidence="2" key="1">
    <citation type="journal article" date="2013" name="Nat. Commun.">
        <title>Whole-genome sequencing of Oryza brachyantha reveals mechanisms underlying Oryza genome evolution.</title>
        <authorList>
            <person name="Chen J."/>
            <person name="Huang Q."/>
            <person name="Gao D."/>
            <person name="Wang J."/>
            <person name="Lang Y."/>
            <person name="Liu T."/>
            <person name="Li B."/>
            <person name="Bai Z."/>
            <person name="Luis Goicoechea J."/>
            <person name="Liang C."/>
            <person name="Chen C."/>
            <person name="Zhang W."/>
            <person name="Sun S."/>
            <person name="Liao Y."/>
            <person name="Zhang X."/>
            <person name="Yang L."/>
            <person name="Song C."/>
            <person name="Wang M."/>
            <person name="Shi J."/>
            <person name="Liu G."/>
            <person name="Liu J."/>
            <person name="Zhou H."/>
            <person name="Zhou W."/>
            <person name="Yu Q."/>
            <person name="An N."/>
            <person name="Chen Y."/>
            <person name="Cai Q."/>
            <person name="Wang B."/>
            <person name="Liu B."/>
            <person name="Min J."/>
            <person name="Huang Y."/>
            <person name="Wu H."/>
            <person name="Li Z."/>
            <person name="Zhang Y."/>
            <person name="Yin Y."/>
            <person name="Song W."/>
            <person name="Jiang J."/>
            <person name="Jackson S.A."/>
            <person name="Wing R.A."/>
            <person name="Wang J."/>
            <person name="Chen M."/>
        </authorList>
    </citation>
    <scope>NUCLEOTIDE SEQUENCE [LARGE SCALE GENOMIC DNA]</scope>
    <source>
        <strain evidence="2">cv. IRGC 101232</strain>
    </source>
</reference>
<feature type="transmembrane region" description="Helical" evidence="1">
    <location>
        <begin position="105"/>
        <end position="126"/>
    </location>
</feature>
<dbReference type="OMA" id="FWAWGLI"/>
<feature type="transmembrane region" description="Helical" evidence="1">
    <location>
        <begin position="12"/>
        <end position="29"/>
    </location>
</feature>
<dbReference type="Proteomes" id="UP000006038">
    <property type="component" value="Chromosome 7"/>
</dbReference>
<dbReference type="Gramene" id="OB07G31650.1">
    <property type="protein sequence ID" value="OB07G31650.1"/>
    <property type="gene ID" value="OB07G31650"/>
</dbReference>
<name>J3MP33_ORYBR</name>
<feature type="transmembrane region" description="Helical" evidence="1">
    <location>
        <begin position="164"/>
        <end position="181"/>
    </location>
</feature>
<keyword evidence="1" id="KW-0812">Transmembrane</keyword>
<keyword evidence="3" id="KW-1185">Reference proteome</keyword>
<evidence type="ECO:0000256" key="1">
    <source>
        <dbReference type="SAM" id="Phobius"/>
    </source>
</evidence>
<keyword evidence="1" id="KW-0472">Membrane</keyword>
<evidence type="ECO:0000313" key="2">
    <source>
        <dbReference type="EnsemblPlants" id="OB07G31650.1"/>
    </source>
</evidence>
<protein>
    <submittedName>
        <fullName evidence="2">Uncharacterized protein</fullName>
    </submittedName>
</protein>
<feature type="transmembrane region" description="Helical" evidence="1">
    <location>
        <begin position="34"/>
        <end position="52"/>
    </location>
</feature>
<keyword evidence="1" id="KW-1133">Transmembrane helix</keyword>
<feature type="transmembrane region" description="Helical" evidence="1">
    <location>
        <begin position="138"/>
        <end position="157"/>
    </location>
</feature>
<feature type="transmembrane region" description="Helical" evidence="1">
    <location>
        <begin position="72"/>
        <end position="93"/>
    </location>
</feature>
<evidence type="ECO:0000313" key="3">
    <source>
        <dbReference type="Proteomes" id="UP000006038"/>
    </source>
</evidence>
<reference evidence="2" key="2">
    <citation type="submission" date="2013-04" db="UniProtKB">
        <authorList>
            <consortium name="EnsemblPlants"/>
        </authorList>
    </citation>
    <scope>IDENTIFICATION</scope>
</reference>
<accession>J3MP33</accession>
<dbReference type="HOGENOM" id="CLU_110902_0_0_1"/>
<dbReference type="AlphaFoldDB" id="J3MP33"/>